<dbReference type="Proteomes" id="UP000747542">
    <property type="component" value="Unassembled WGS sequence"/>
</dbReference>
<feature type="compositionally biased region" description="Polar residues" evidence="3">
    <location>
        <begin position="257"/>
        <end position="276"/>
    </location>
</feature>
<reference evidence="5" key="1">
    <citation type="journal article" date="2021" name="Sci. Adv.">
        <title>The American lobster genome reveals insights on longevity, neural, and immune adaptations.</title>
        <authorList>
            <person name="Polinski J.M."/>
            <person name="Zimin A.V."/>
            <person name="Clark K.F."/>
            <person name="Kohn A.B."/>
            <person name="Sadowski N."/>
            <person name="Timp W."/>
            <person name="Ptitsyn A."/>
            <person name="Khanna P."/>
            <person name="Romanova D.Y."/>
            <person name="Williams P."/>
            <person name="Greenwood S.J."/>
            <person name="Moroz L.L."/>
            <person name="Walt D.R."/>
            <person name="Bodnar A.G."/>
        </authorList>
    </citation>
    <scope>NUCLEOTIDE SEQUENCE</scope>
    <source>
        <strain evidence="5">GMGI-L3</strain>
    </source>
</reference>
<feature type="region of interest" description="Disordered" evidence="3">
    <location>
        <begin position="129"/>
        <end position="171"/>
    </location>
</feature>
<feature type="region of interest" description="Disordered" evidence="3">
    <location>
        <begin position="231"/>
        <end position="276"/>
    </location>
</feature>
<feature type="signal peptide" evidence="4">
    <location>
        <begin position="1"/>
        <end position="23"/>
    </location>
</feature>
<dbReference type="PROSITE" id="PS51155">
    <property type="entry name" value="CHIT_BIND_RR_2"/>
    <property type="match status" value="1"/>
</dbReference>
<dbReference type="InterPro" id="IPR031311">
    <property type="entry name" value="CHIT_BIND_RR_consensus"/>
</dbReference>
<sequence length="391" mass="43531">MLCLCLQFWAPVFLLLSLSLCHARPDDLNNSFDDDFRPSQADVISFLQSFRPTGRPSSRQRTFSDEVVTAPVSTYSLPLENHAPSSTYQAPRTTSSSSRELGLQRPFSPHPWLLPTKVYSYSLPEVKVHPRPGTYQPRGSFSSSSREYSSPSTFVSPPSKEYSEPSRVPSIPDSSYVSTTIPNRHQGQNVVSKEYAPTHQTYGAPTTSYSPFVTSRPPTTKYYVTPATAYVPPTRTYSPPSRTYGPPSRVSGPSSRTKVSGESSFEQTAGPSVFFTTDDSKENNVFSLSSTRGRKVTSQVPRGSSQFTKLLREATDTSLEDKNNSFSYVVSSPGVLTSYGEHQEGVNFGHTERNEGYRREGRYFTTLPDGRTQVVHYYADETGYHPTITYI</sequence>
<keyword evidence="1 2" id="KW-0193">Cuticle</keyword>
<evidence type="ECO:0000256" key="2">
    <source>
        <dbReference type="PROSITE-ProRule" id="PRU00497"/>
    </source>
</evidence>
<evidence type="ECO:0000256" key="1">
    <source>
        <dbReference type="ARBA" id="ARBA00022460"/>
    </source>
</evidence>
<evidence type="ECO:0000256" key="3">
    <source>
        <dbReference type="SAM" id="MobiDB-lite"/>
    </source>
</evidence>
<name>A0A8J5TKA1_HOMAM</name>
<dbReference type="GO" id="GO:0042302">
    <property type="term" value="F:structural constituent of cuticle"/>
    <property type="evidence" value="ECO:0007669"/>
    <property type="project" value="UniProtKB-UniRule"/>
</dbReference>
<feature type="compositionally biased region" description="Low complexity" evidence="3">
    <location>
        <begin position="232"/>
        <end position="256"/>
    </location>
</feature>
<evidence type="ECO:0000313" key="6">
    <source>
        <dbReference type="Proteomes" id="UP000747542"/>
    </source>
</evidence>
<keyword evidence="6" id="KW-1185">Reference proteome</keyword>
<dbReference type="Pfam" id="PF00379">
    <property type="entry name" value="Chitin_bind_4"/>
    <property type="match status" value="1"/>
</dbReference>
<evidence type="ECO:0000313" key="5">
    <source>
        <dbReference type="EMBL" id="KAG7173883.1"/>
    </source>
</evidence>
<feature type="compositionally biased region" description="Low complexity" evidence="3">
    <location>
        <begin position="140"/>
        <end position="152"/>
    </location>
</feature>
<dbReference type="EMBL" id="JAHLQT010008712">
    <property type="protein sequence ID" value="KAG7173883.1"/>
    <property type="molecule type" value="Genomic_DNA"/>
</dbReference>
<evidence type="ECO:0000256" key="4">
    <source>
        <dbReference type="SAM" id="SignalP"/>
    </source>
</evidence>
<dbReference type="PROSITE" id="PS00233">
    <property type="entry name" value="CHIT_BIND_RR_1"/>
    <property type="match status" value="1"/>
</dbReference>
<organism evidence="5 6">
    <name type="scientific">Homarus americanus</name>
    <name type="common">American lobster</name>
    <dbReference type="NCBI Taxonomy" id="6706"/>
    <lineage>
        <taxon>Eukaryota</taxon>
        <taxon>Metazoa</taxon>
        <taxon>Ecdysozoa</taxon>
        <taxon>Arthropoda</taxon>
        <taxon>Crustacea</taxon>
        <taxon>Multicrustacea</taxon>
        <taxon>Malacostraca</taxon>
        <taxon>Eumalacostraca</taxon>
        <taxon>Eucarida</taxon>
        <taxon>Decapoda</taxon>
        <taxon>Pleocyemata</taxon>
        <taxon>Astacidea</taxon>
        <taxon>Nephropoidea</taxon>
        <taxon>Nephropidae</taxon>
        <taxon>Homarus</taxon>
    </lineage>
</organism>
<dbReference type="AlphaFoldDB" id="A0A8J5TKA1"/>
<keyword evidence="4" id="KW-0732">Signal</keyword>
<accession>A0A8J5TKA1</accession>
<proteinExistence type="predicted"/>
<comment type="caution">
    <text evidence="5">The sequence shown here is derived from an EMBL/GenBank/DDBJ whole genome shotgun (WGS) entry which is preliminary data.</text>
</comment>
<feature type="region of interest" description="Disordered" evidence="3">
    <location>
        <begin position="78"/>
        <end position="103"/>
    </location>
</feature>
<feature type="chain" id="PRO_5035162783" evidence="4">
    <location>
        <begin position="24"/>
        <end position="391"/>
    </location>
</feature>
<gene>
    <name evidence="5" type="ORF">Hamer_G020031</name>
</gene>
<protein>
    <submittedName>
        <fullName evidence="5">Pro-resilin-like 119</fullName>
    </submittedName>
</protein>
<dbReference type="InterPro" id="IPR000618">
    <property type="entry name" value="Insect_cuticle"/>
</dbReference>
<feature type="compositionally biased region" description="Polar residues" evidence="3">
    <location>
        <begin position="83"/>
        <end position="99"/>
    </location>
</feature>